<dbReference type="FunCoup" id="L7JV95">
    <property type="interactions" value="3"/>
</dbReference>
<reference evidence="5 6" key="1">
    <citation type="journal article" date="2012" name="PLoS Pathog.">
        <title>The genome of the obligate intracellular parasite Trachipleistophora hominis: new insights into microsporidian genome dynamics and reductive evolution.</title>
        <authorList>
            <person name="Heinz E."/>
            <person name="Williams T.A."/>
            <person name="Nakjang S."/>
            <person name="Noel C.J."/>
            <person name="Swan D.C."/>
            <person name="Goldberg A.V."/>
            <person name="Harris S.R."/>
            <person name="Weinmaier T."/>
            <person name="Markert S."/>
            <person name="Becher D."/>
            <person name="Bernhardt J."/>
            <person name="Dagan T."/>
            <person name="Hacker C."/>
            <person name="Lucocq J.M."/>
            <person name="Schweder T."/>
            <person name="Rattei T."/>
            <person name="Hall N."/>
            <person name="Hirt R.P."/>
            <person name="Embley T.M."/>
        </authorList>
    </citation>
    <scope>NUCLEOTIDE SEQUENCE [LARGE SCALE GENOMIC DNA]</scope>
</reference>
<dbReference type="PANTHER" id="PTHR19134:SF449">
    <property type="entry name" value="TYROSINE-PROTEIN PHOSPHATASE 1"/>
    <property type="match status" value="1"/>
</dbReference>
<protein>
    <submittedName>
        <fullName evidence="5">Protein-tyrosine-phosphatase</fullName>
        <ecNumber evidence="5">3.1.3.48</ecNumber>
    </submittedName>
</protein>
<comment type="similarity">
    <text evidence="1">Belongs to the protein-tyrosine phosphatase family. Non-receptor class subfamily.</text>
</comment>
<keyword evidence="6" id="KW-1185">Reference proteome</keyword>
<dbReference type="PROSITE" id="PS00383">
    <property type="entry name" value="TYR_PHOSPHATASE_1"/>
    <property type="match status" value="1"/>
</dbReference>
<dbReference type="HOGENOM" id="CLU_1115529_0_0_1"/>
<sequence>MTGKTNEDDLSKLTQEQARNTEDKCQTDQNTPKEAEDRNIASIYAKNPKYYSIFGRLLHYLENENYGAIITELTNLYFDDQLPMTEYDIYCTTPYTNEVSLTYDLPYRINASFIRTEFVTYIACQRPKVKYYQKFVEFANHASDLIVCLCNDQEDYFTGSTCSSTADEGAGTTVQTDKQDTNKDERVYVIEQINNTKRIKFLRWEDFDVPNREDFAQFYDAYVSMDKSDKPVIVHCKAGVGRTGTFILYDVLVRMKNVTKEVFIDELCKMREQRNFMVFNGAQLKWLANIFLGNGDK</sequence>
<evidence type="ECO:0000256" key="1">
    <source>
        <dbReference type="ARBA" id="ARBA00009649"/>
    </source>
</evidence>
<evidence type="ECO:0000259" key="3">
    <source>
        <dbReference type="PROSITE" id="PS50055"/>
    </source>
</evidence>
<organism evidence="5 6">
    <name type="scientific">Trachipleistophora hominis</name>
    <name type="common">Microsporidian parasite</name>
    <dbReference type="NCBI Taxonomy" id="72359"/>
    <lineage>
        <taxon>Eukaryota</taxon>
        <taxon>Fungi</taxon>
        <taxon>Fungi incertae sedis</taxon>
        <taxon>Microsporidia</taxon>
        <taxon>Pleistophoridae</taxon>
        <taxon>Trachipleistophora</taxon>
    </lineage>
</organism>
<feature type="domain" description="Tyrosine-protein phosphatase" evidence="3">
    <location>
        <begin position="78"/>
        <end position="294"/>
    </location>
</feature>
<dbReference type="InParanoid" id="L7JV95"/>
<dbReference type="InterPro" id="IPR050348">
    <property type="entry name" value="Protein-Tyr_Phosphatase"/>
</dbReference>
<proteinExistence type="inferred from homology"/>
<dbReference type="Proteomes" id="UP000011185">
    <property type="component" value="Unassembled WGS sequence"/>
</dbReference>
<evidence type="ECO:0000256" key="2">
    <source>
        <dbReference type="SAM" id="MobiDB-lite"/>
    </source>
</evidence>
<dbReference type="PRINTS" id="PR00700">
    <property type="entry name" value="PRTYPHPHTASE"/>
</dbReference>
<dbReference type="VEuPathDB" id="MicrosporidiaDB:THOM_1651"/>
<dbReference type="OMA" id="QRNFMVF"/>
<dbReference type="PROSITE" id="PS50056">
    <property type="entry name" value="TYR_PHOSPHATASE_2"/>
    <property type="match status" value="1"/>
</dbReference>
<feature type="domain" description="Tyrosine specific protein phosphatases" evidence="4">
    <location>
        <begin position="213"/>
        <end position="285"/>
    </location>
</feature>
<dbReference type="SMART" id="SM00194">
    <property type="entry name" value="PTPc"/>
    <property type="match status" value="1"/>
</dbReference>
<keyword evidence="5" id="KW-0378">Hydrolase</keyword>
<dbReference type="InterPro" id="IPR000387">
    <property type="entry name" value="Tyr_Pase_dom"/>
</dbReference>
<name>L7JV95_TRAHO</name>
<dbReference type="OrthoDB" id="6058203at2759"/>
<feature type="region of interest" description="Disordered" evidence="2">
    <location>
        <begin position="1"/>
        <end position="34"/>
    </location>
</feature>
<dbReference type="PANTHER" id="PTHR19134">
    <property type="entry name" value="RECEPTOR-TYPE TYROSINE-PROTEIN PHOSPHATASE"/>
    <property type="match status" value="1"/>
</dbReference>
<evidence type="ECO:0000259" key="4">
    <source>
        <dbReference type="PROSITE" id="PS50056"/>
    </source>
</evidence>
<dbReference type="Pfam" id="PF00102">
    <property type="entry name" value="Y_phosphatase"/>
    <property type="match status" value="1"/>
</dbReference>
<dbReference type="PROSITE" id="PS50055">
    <property type="entry name" value="TYR_PHOSPHATASE_PTP"/>
    <property type="match status" value="1"/>
</dbReference>
<dbReference type="EC" id="3.1.3.48" evidence="5"/>
<dbReference type="InterPro" id="IPR016130">
    <property type="entry name" value="Tyr_Pase_AS"/>
</dbReference>
<dbReference type="EMBL" id="JH993965">
    <property type="protein sequence ID" value="ELQ75408.1"/>
    <property type="molecule type" value="Genomic_DNA"/>
</dbReference>
<feature type="compositionally biased region" description="Basic and acidic residues" evidence="2">
    <location>
        <begin position="19"/>
        <end position="34"/>
    </location>
</feature>
<dbReference type="AlphaFoldDB" id="L7JV95"/>
<dbReference type="SMART" id="SM00404">
    <property type="entry name" value="PTPc_motif"/>
    <property type="match status" value="1"/>
</dbReference>
<evidence type="ECO:0000313" key="5">
    <source>
        <dbReference type="EMBL" id="ELQ75408.1"/>
    </source>
</evidence>
<gene>
    <name evidence="5" type="ORF">THOM_1651</name>
</gene>
<dbReference type="Gene3D" id="3.90.190.10">
    <property type="entry name" value="Protein tyrosine phosphatase superfamily"/>
    <property type="match status" value="1"/>
</dbReference>
<evidence type="ECO:0000313" key="6">
    <source>
        <dbReference type="Proteomes" id="UP000011185"/>
    </source>
</evidence>
<dbReference type="InterPro" id="IPR000242">
    <property type="entry name" value="PTP_cat"/>
</dbReference>
<accession>L7JV95</accession>
<dbReference type="InterPro" id="IPR029021">
    <property type="entry name" value="Prot-tyrosine_phosphatase-like"/>
</dbReference>
<dbReference type="SUPFAM" id="SSF52799">
    <property type="entry name" value="(Phosphotyrosine protein) phosphatases II"/>
    <property type="match status" value="1"/>
</dbReference>
<dbReference type="STRING" id="72359.L7JV95"/>
<dbReference type="GO" id="GO:0004725">
    <property type="term" value="F:protein tyrosine phosphatase activity"/>
    <property type="evidence" value="ECO:0007669"/>
    <property type="project" value="UniProtKB-EC"/>
</dbReference>
<dbReference type="InterPro" id="IPR003595">
    <property type="entry name" value="Tyr_Pase_cat"/>
</dbReference>
<feature type="compositionally biased region" description="Basic and acidic residues" evidence="2">
    <location>
        <begin position="1"/>
        <end position="11"/>
    </location>
</feature>